<gene>
    <name evidence="2" type="ORF">N5A56_007370</name>
</gene>
<evidence type="ECO:0000313" key="2">
    <source>
        <dbReference type="EMBL" id="MDD7914248.1"/>
    </source>
</evidence>
<keyword evidence="1" id="KW-1133">Transmembrane helix</keyword>
<name>A0ABT5S814_9FLAO</name>
<dbReference type="EMBL" id="JAOSLC020000003">
    <property type="protein sequence ID" value="MDD7914248.1"/>
    <property type="molecule type" value="Genomic_DNA"/>
</dbReference>
<reference evidence="2" key="1">
    <citation type="submission" date="2023-02" db="EMBL/GenBank/DDBJ databases">
        <title>Polaribacter ponticola sp. nov., isolated from seawater.</title>
        <authorList>
            <person name="Baek J.H."/>
            <person name="Kim J.M."/>
            <person name="Choi D.G."/>
            <person name="Jeon C.O."/>
        </authorList>
    </citation>
    <scope>NUCLEOTIDE SEQUENCE</scope>
    <source>
        <strain evidence="2">MSW5</strain>
    </source>
</reference>
<comment type="caution">
    <text evidence="2">The sequence shown here is derived from an EMBL/GenBank/DDBJ whole genome shotgun (WGS) entry which is preliminary data.</text>
</comment>
<sequence>MKKYIILSLLGVLLGVSINYFLIFSEQVEYTNYLIKDALLASLLGVFITVVISKTVKILNKILSYQKKTGTRLFIGVLTHFIISFFITVFFSIYTKFIFLR</sequence>
<accession>A0ABT5S814</accession>
<keyword evidence="1" id="KW-0472">Membrane</keyword>
<keyword evidence="1" id="KW-0812">Transmembrane</keyword>
<evidence type="ECO:0000313" key="3">
    <source>
        <dbReference type="Proteomes" id="UP001151478"/>
    </source>
</evidence>
<feature type="transmembrane region" description="Helical" evidence="1">
    <location>
        <begin position="5"/>
        <end position="24"/>
    </location>
</feature>
<feature type="transmembrane region" description="Helical" evidence="1">
    <location>
        <begin position="30"/>
        <end position="52"/>
    </location>
</feature>
<protein>
    <submittedName>
        <fullName evidence="2">Uncharacterized protein</fullName>
    </submittedName>
</protein>
<evidence type="ECO:0000256" key="1">
    <source>
        <dbReference type="SAM" id="Phobius"/>
    </source>
</evidence>
<organism evidence="2 3">
    <name type="scientific">Polaribacter ponticola</name>
    <dbReference type="NCBI Taxonomy" id="2978475"/>
    <lineage>
        <taxon>Bacteria</taxon>
        <taxon>Pseudomonadati</taxon>
        <taxon>Bacteroidota</taxon>
        <taxon>Flavobacteriia</taxon>
        <taxon>Flavobacteriales</taxon>
        <taxon>Flavobacteriaceae</taxon>
    </lineage>
</organism>
<dbReference type="Proteomes" id="UP001151478">
    <property type="component" value="Unassembled WGS sequence"/>
</dbReference>
<dbReference type="RefSeq" id="WP_265724871.1">
    <property type="nucleotide sequence ID" value="NZ_JAOSLC020000003.1"/>
</dbReference>
<keyword evidence="3" id="KW-1185">Reference proteome</keyword>
<proteinExistence type="predicted"/>
<feature type="transmembrane region" description="Helical" evidence="1">
    <location>
        <begin position="73"/>
        <end position="94"/>
    </location>
</feature>